<evidence type="ECO:0000256" key="1">
    <source>
        <dbReference type="SAM" id="MobiDB-lite"/>
    </source>
</evidence>
<dbReference type="AlphaFoldDB" id="A0A7W7PH85"/>
<feature type="region of interest" description="Disordered" evidence="1">
    <location>
        <begin position="211"/>
        <end position="259"/>
    </location>
</feature>
<comment type="caution">
    <text evidence="2">The sequence shown here is derived from an EMBL/GenBank/DDBJ whole genome shotgun (WGS) entry which is preliminary data.</text>
</comment>
<keyword evidence="3" id="KW-1185">Reference proteome</keyword>
<name>A0A7W7PH85_STRNE</name>
<dbReference type="Proteomes" id="UP000556436">
    <property type="component" value="Unassembled WGS sequence"/>
</dbReference>
<proteinExistence type="predicted"/>
<gene>
    <name evidence="2" type="ORF">FHS38_005773</name>
</gene>
<evidence type="ECO:0000313" key="3">
    <source>
        <dbReference type="Proteomes" id="UP000556436"/>
    </source>
</evidence>
<reference evidence="2 3" key="1">
    <citation type="submission" date="2020-08" db="EMBL/GenBank/DDBJ databases">
        <title>Genomic Encyclopedia of Type Strains, Phase III (KMG-III): the genomes of soil and plant-associated and newly described type strains.</title>
        <authorList>
            <person name="Whitman W."/>
        </authorList>
    </citation>
    <scope>NUCLEOTIDE SEQUENCE [LARGE SCALE GENOMIC DNA]</scope>
    <source>
        <strain evidence="2 3">CECT 3265</strain>
    </source>
</reference>
<organism evidence="2 3">
    <name type="scientific">Streptomyces netropsis</name>
    <name type="common">Streptoverticillium netropsis</name>
    <dbReference type="NCBI Taxonomy" id="55404"/>
    <lineage>
        <taxon>Bacteria</taxon>
        <taxon>Bacillati</taxon>
        <taxon>Actinomycetota</taxon>
        <taxon>Actinomycetes</taxon>
        <taxon>Kitasatosporales</taxon>
        <taxon>Streptomycetaceae</taxon>
        <taxon>Streptomyces</taxon>
    </lineage>
</organism>
<dbReference type="EMBL" id="JACHJG010000014">
    <property type="protein sequence ID" value="MBB4889697.1"/>
    <property type="molecule type" value="Genomic_DNA"/>
</dbReference>
<sequence>MRARCARRAEVVALGRDRAGLRPPPAEAGECRPSRPPLLLLSVGRTPGGDREQGDDRGTDDAWGQGRRLRCPARNPPGSVRGGRPVADRSVVVGRRGLRGRGALRTAARFRLPRGLGQAAAVGGGSAAEEGDQQDCREAENGKPQRWAGWGDGFPEGVKGWGVVRHQCSVGSRDGSRDRARSAQGVRRTGLGGRTAGKVMGSAVRLREGGVRRGPAGIANGPVDGLLDQRGRARRKGRPIRGGARLNDQNRGIDRRRGR</sequence>
<protein>
    <submittedName>
        <fullName evidence="2">Uncharacterized protein</fullName>
    </submittedName>
</protein>
<accession>A0A7W7PH85</accession>
<evidence type="ECO:0000313" key="2">
    <source>
        <dbReference type="EMBL" id="MBB4889697.1"/>
    </source>
</evidence>
<feature type="compositionally biased region" description="Basic and acidic residues" evidence="1">
    <location>
        <begin position="48"/>
        <end position="60"/>
    </location>
</feature>
<feature type="region of interest" description="Disordered" evidence="1">
    <location>
        <begin position="15"/>
        <end position="85"/>
    </location>
</feature>